<dbReference type="GO" id="GO:0006897">
    <property type="term" value="P:endocytosis"/>
    <property type="evidence" value="ECO:0007669"/>
    <property type="project" value="TreeGrafter"/>
</dbReference>
<keyword evidence="2" id="KW-0342">GTP-binding</keyword>
<evidence type="ECO:0000256" key="2">
    <source>
        <dbReference type="ARBA" id="ARBA00023134"/>
    </source>
</evidence>
<dbReference type="PRINTS" id="PR00195">
    <property type="entry name" value="DYNAMIN"/>
</dbReference>
<feature type="domain" description="GED" evidence="4">
    <location>
        <begin position="686"/>
        <end position="779"/>
    </location>
</feature>
<name>A0A9W8UT26_AKAMU</name>
<dbReference type="Pfam" id="PF00350">
    <property type="entry name" value="Dynamin_N"/>
    <property type="match status" value="1"/>
</dbReference>
<dbReference type="GO" id="GO:0005874">
    <property type="term" value="C:microtubule"/>
    <property type="evidence" value="ECO:0007669"/>
    <property type="project" value="TreeGrafter"/>
</dbReference>
<evidence type="ECO:0000259" key="4">
    <source>
        <dbReference type="PROSITE" id="PS51388"/>
    </source>
</evidence>
<keyword evidence="1" id="KW-0547">Nucleotide-binding</keyword>
<dbReference type="GeneID" id="80893642"/>
<evidence type="ECO:0000256" key="3">
    <source>
        <dbReference type="SAM" id="MobiDB-lite"/>
    </source>
</evidence>
<dbReference type="Gene3D" id="3.40.50.300">
    <property type="entry name" value="P-loop containing nucleotide triphosphate hydrolases"/>
    <property type="match status" value="1"/>
</dbReference>
<reference evidence="5" key="1">
    <citation type="journal article" date="2023" name="Access Microbiol">
        <title>De-novo genome assembly for Akanthomyces muscarius, a biocontrol agent of insect agricultural pests.</title>
        <authorList>
            <person name="Erdos Z."/>
            <person name="Studholme D.J."/>
            <person name="Raymond B."/>
            <person name="Sharma M."/>
        </authorList>
    </citation>
    <scope>NUCLEOTIDE SEQUENCE</scope>
    <source>
        <strain evidence="5">Ve6</strain>
    </source>
</reference>
<dbReference type="SUPFAM" id="SSF52540">
    <property type="entry name" value="P-loop containing nucleoside triphosphate hydrolases"/>
    <property type="match status" value="1"/>
</dbReference>
<dbReference type="InterPro" id="IPR027417">
    <property type="entry name" value="P-loop_NTPase"/>
</dbReference>
<dbReference type="InterPro" id="IPR000375">
    <property type="entry name" value="Dynamin_stalk"/>
</dbReference>
<comment type="caution">
    <text evidence="5">The sequence shown here is derived from an EMBL/GenBank/DDBJ whole genome shotgun (WGS) entry which is preliminary data.</text>
</comment>
<dbReference type="RefSeq" id="XP_056059743.1">
    <property type="nucleotide sequence ID" value="XM_056204380.1"/>
</dbReference>
<dbReference type="GO" id="GO:0005525">
    <property type="term" value="F:GTP binding"/>
    <property type="evidence" value="ECO:0007669"/>
    <property type="project" value="InterPro"/>
</dbReference>
<dbReference type="InterPro" id="IPR022812">
    <property type="entry name" value="Dynamin"/>
</dbReference>
<dbReference type="PROSITE" id="PS51388">
    <property type="entry name" value="GED"/>
    <property type="match status" value="1"/>
</dbReference>
<feature type="compositionally biased region" description="Polar residues" evidence="3">
    <location>
        <begin position="37"/>
        <end position="51"/>
    </location>
</feature>
<dbReference type="GO" id="GO:0008017">
    <property type="term" value="F:microtubule binding"/>
    <property type="evidence" value="ECO:0007669"/>
    <property type="project" value="TreeGrafter"/>
</dbReference>
<dbReference type="SMART" id="SM00053">
    <property type="entry name" value="DYNc"/>
    <property type="match status" value="1"/>
</dbReference>
<dbReference type="GO" id="GO:0003924">
    <property type="term" value="F:GTPase activity"/>
    <property type="evidence" value="ECO:0007669"/>
    <property type="project" value="InterPro"/>
</dbReference>
<dbReference type="GO" id="GO:0000266">
    <property type="term" value="P:mitochondrial fission"/>
    <property type="evidence" value="ECO:0007669"/>
    <property type="project" value="TreeGrafter"/>
</dbReference>
<dbReference type="KEGG" id="amus:LMH87_006483"/>
<feature type="region of interest" description="Disordered" evidence="3">
    <location>
        <begin position="497"/>
        <end position="516"/>
    </location>
</feature>
<dbReference type="InterPro" id="IPR045063">
    <property type="entry name" value="Dynamin_N"/>
</dbReference>
<dbReference type="EMBL" id="JAJHUN010000001">
    <property type="protein sequence ID" value="KAJ4164828.1"/>
    <property type="molecule type" value="Genomic_DNA"/>
</dbReference>
<proteinExistence type="predicted"/>
<dbReference type="InterPro" id="IPR001401">
    <property type="entry name" value="Dynamin_GTPase"/>
</dbReference>
<protein>
    <recommendedName>
        <fullName evidence="4">GED domain-containing protein</fullName>
    </recommendedName>
</protein>
<evidence type="ECO:0000256" key="1">
    <source>
        <dbReference type="ARBA" id="ARBA00022741"/>
    </source>
</evidence>
<dbReference type="InterPro" id="IPR020850">
    <property type="entry name" value="GED_dom"/>
</dbReference>
<dbReference type="AlphaFoldDB" id="A0A9W8UT26"/>
<evidence type="ECO:0000313" key="5">
    <source>
        <dbReference type="EMBL" id="KAJ4164828.1"/>
    </source>
</evidence>
<dbReference type="GO" id="GO:0005739">
    <property type="term" value="C:mitochondrion"/>
    <property type="evidence" value="ECO:0007669"/>
    <property type="project" value="TreeGrafter"/>
</dbReference>
<dbReference type="Proteomes" id="UP001144673">
    <property type="component" value="Chromosome 1"/>
</dbReference>
<evidence type="ECO:0000313" key="6">
    <source>
        <dbReference type="Proteomes" id="UP001144673"/>
    </source>
</evidence>
<dbReference type="GO" id="GO:0016559">
    <property type="term" value="P:peroxisome fission"/>
    <property type="evidence" value="ECO:0007669"/>
    <property type="project" value="TreeGrafter"/>
</dbReference>
<organism evidence="5 6">
    <name type="scientific">Akanthomyces muscarius</name>
    <name type="common">Entomopathogenic fungus</name>
    <name type="synonym">Lecanicillium muscarium</name>
    <dbReference type="NCBI Taxonomy" id="2231603"/>
    <lineage>
        <taxon>Eukaryota</taxon>
        <taxon>Fungi</taxon>
        <taxon>Dikarya</taxon>
        <taxon>Ascomycota</taxon>
        <taxon>Pezizomycotina</taxon>
        <taxon>Sordariomycetes</taxon>
        <taxon>Hypocreomycetidae</taxon>
        <taxon>Hypocreales</taxon>
        <taxon>Cordycipitaceae</taxon>
        <taxon>Akanthomyces</taxon>
    </lineage>
</organism>
<accession>A0A9W8UT26</accession>
<dbReference type="Pfam" id="PF01031">
    <property type="entry name" value="Dynamin_M"/>
    <property type="match status" value="1"/>
</dbReference>
<feature type="region of interest" description="Disordered" evidence="3">
    <location>
        <begin position="1"/>
        <end position="72"/>
    </location>
</feature>
<gene>
    <name evidence="5" type="ORF">LMH87_006483</name>
</gene>
<dbReference type="PANTHER" id="PTHR11566">
    <property type="entry name" value="DYNAMIN"/>
    <property type="match status" value="1"/>
</dbReference>
<sequence length="782" mass="87061">MSSLFAGPELPYSPVGDDHDDAQSVSSDIVHSEESPDSTATSATELDTSETVALDEKKTTEEESLPENPFDSPASRALFDAIDQFQSCGAGKFVDIPQLVIVGAQSVGKSSLLQSLTDIPFPIGEDCCTRFATRIVSRRTAPNTPSKIKISIEAPNFRTTQFDYPKDDAYMKFSKERQSLTASEFASIIDEASEKYLGIRPGKGRGRKNFAVEVLKIEVSGPNRSGFSILDIPGIFVNDYNVCDGEMDDVRDMVVEYMKQPESIVICVADACVDLANQEIFKLANTHVDKTRLIGVFTKCDRTDNLNSVVDVANGKVDGVARLLHHGWFVVRNKTKNDEVDPDFDLPSTEGALFGKQPWAKIRENRRGSGMLKKYLGKLLCEKIQVAFPTLLDNLRRLLKEAQSTERKLGPSRDSSHQRHAYLTEIAHRYQGLAEKALNSPWLLDSPSARARQIVAEANDAFDKQMRDSGHALSFQDHDLKMDDCLERLGKILHPETRLEKAPAKPSVPEDEDEDNGAELFASIKEEVAICSSTQLPGMVHPDVIQRLYRQQTALWHDVASVHVRELASAILSAAEELLNDVCPASGSTSFLYGELLLAVRQFHDESLEKVLRALETYSEGDQTKLLQTTDPGFNHRLQLLRTLRMVKTMELATTIVNAKKKTHTVEELGILLFEHCHHSAVDNTVNDVHDTLKVYYEFSLQSFIRHVTNTIVEDFVTDVSGSLYGLSPSYMYSLSEAEVNRLGGENRDVVEERELLQSRIETLRSVEKTARTAMATASQQA</sequence>
<dbReference type="PANTHER" id="PTHR11566:SF21">
    <property type="entry name" value="DYNAMIN RELATED PROTEIN 1, ISOFORM A"/>
    <property type="match status" value="1"/>
</dbReference>
<dbReference type="GO" id="GO:0048312">
    <property type="term" value="P:intracellular distribution of mitochondria"/>
    <property type="evidence" value="ECO:0007669"/>
    <property type="project" value="TreeGrafter"/>
</dbReference>
<dbReference type="GO" id="GO:0016020">
    <property type="term" value="C:membrane"/>
    <property type="evidence" value="ECO:0007669"/>
    <property type="project" value="TreeGrafter"/>
</dbReference>
<keyword evidence="6" id="KW-1185">Reference proteome</keyword>